<feature type="compositionally biased region" description="Polar residues" evidence="1">
    <location>
        <begin position="333"/>
        <end position="344"/>
    </location>
</feature>
<protein>
    <submittedName>
        <fullName evidence="3">Si:dkey-117m1.4</fullName>
    </submittedName>
</protein>
<reference evidence="3" key="2">
    <citation type="submission" date="2025-08" db="UniProtKB">
        <authorList>
            <consortium name="Ensembl"/>
        </authorList>
    </citation>
    <scope>IDENTIFICATION</scope>
</reference>
<feature type="compositionally biased region" description="Basic residues" evidence="1">
    <location>
        <begin position="193"/>
        <end position="212"/>
    </location>
</feature>
<feature type="compositionally biased region" description="Acidic residues" evidence="1">
    <location>
        <begin position="178"/>
        <end position="187"/>
    </location>
</feature>
<feature type="region of interest" description="Disordered" evidence="1">
    <location>
        <begin position="10"/>
        <end position="40"/>
    </location>
</feature>
<dbReference type="Ensembl" id="ENSMZET00005032735.1">
    <property type="protein sequence ID" value="ENSMZEP00005031703.1"/>
    <property type="gene ID" value="ENSMZEG00005023654.1"/>
</dbReference>
<feature type="compositionally biased region" description="Basic residues" evidence="1">
    <location>
        <begin position="818"/>
        <end position="833"/>
    </location>
</feature>
<dbReference type="Gene3D" id="2.170.270.10">
    <property type="entry name" value="SET domain"/>
    <property type="match status" value="1"/>
</dbReference>
<feature type="domain" description="SET" evidence="2">
    <location>
        <begin position="69"/>
        <end position="103"/>
    </location>
</feature>
<dbReference type="Pfam" id="PF00856">
    <property type="entry name" value="SET"/>
    <property type="match status" value="1"/>
</dbReference>
<name>A0A3P9DAX8_9CICH</name>
<dbReference type="PANTHER" id="PTHR33480:SF3">
    <property type="entry name" value="SI:DKEY-117M1.4"/>
    <property type="match status" value="1"/>
</dbReference>
<dbReference type="STRING" id="106582.ENSMZEP00005031703"/>
<dbReference type="Proteomes" id="UP000265160">
    <property type="component" value="LG6"/>
</dbReference>
<feature type="region of interest" description="Disordered" evidence="1">
    <location>
        <begin position="476"/>
        <end position="507"/>
    </location>
</feature>
<feature type="compositionally biased region" description="Basic residues" evidence="1">
    <location>
        <begin position="849"/>
        <end position="865"/>
    </location>
</feature>
<dbReference type="GeneTree" id="ENSGT00980000198603"/>
<feature type="region of interest" description="Disordered" evidence="1">
    <location>
        <begin position="780"/>
        <end position="868"/>
    </location>
</feature>
<reference evidence="3" key="3">
    <citation type="submission" date="2025-09" db="UniProtKB">
        <authorList>
            <consortium name="Ensembl"/>
        </authorList>
    </citation>
    <scope>IDENTIFICATION</scope>
</reference>
<feature type="compositionally biased region" description="Acidic residues" evidence="1">
    <location>
        <begin position="486"/>
        <end position="499"/>
    </location>
</feature>
<feature type="compositionally biased region" description="Low complexity" evidence="1">
    <location>
        <begin position="235"/>
        <end position="256"/>
    </location>
</feature>
<feature type="compositionally biased region" description="Low complexity" evidence="1">
    <location>
        <begin position="147"/>
        <end position="175"/>
    </location>
</feature>
<organism evidence="3 4">
    <name type="scientific">Maylandia zebra</name>
    <name type="common">zebra mbuna</name>
    <dbReference type="NCBI Taxonomy" id="106582"/>
    <lineage>
        <taxon>Eukaryota</taxon>
        <taxon>Metazoa</taxon>
        <taxon>Chordata</taxon>
        <taxon>Craniata</taxon>
        <taxon>Vertebrata</taxon>
        <taxon>Euteleostomi</taxon>
        <taxon>Actinopterygii</taxon>
        <taxon>Neopterygii</taxon>
        <taxon>Teleostei</taxon>
        <taxon>Neoteleostei</taxon>
        <taxon>Acanthomorphata</taxon>
        <taxon>Ovalentaria</taxon>
        <taxon>Cichlomorphae</taxon>
        <taxon>Cichliformes</taxon>
        <taxon>Cichlidae</taxon>
        <taxon>African cichlids</taxon>
        <taxon>Pseudocrenilabrinae</taxon>
        <taxon>Haplochromini</taxon>
        <taxon>Maylandia</taxon>
        <taxon>Maylandia zebra complex</taxon>
    </lineage>
</organism>
<evidence type="ECO:0000313" key="4">
    <source>
        <dbReference type="Proteomes" id="UP000265160"/>
    </source>
</evidence>
<feature type="compositionally biased region" description="Polar residues" evidence="1">
    <location>
        <begin position="352"/>
        <end position="395"/>
    </location>
</feature>
<feature type="compositionally biased region" description="Acidic residues" evidence="1">
    <location>
        <begin position="437"/>
        <end position="452"/>
    </location>
</feature>
<dbReference type="PANTHER" id="PTHR33480">
    <property type="entry name" value="SET DOMAIN-CONTAINING PROTEIN-RELATED"/>
    <property type="match status" value="1"/>
</dbReference>
<dbReference type="InterPro" id="IPR046341">
    <property type="entry name" value="SET_dom_sf"/>
</dbReference>
<feature type="compositionally biased region" description="Pro residues" evidence="1">
    <location>
        <begin position="836"/>
        <end position="848"/>
    </location>
</feature>
<reference evidence="3 4" key="1">
    <citation type="journal article" date="2014" name="Nature">
        <title>The genomic substrate for adaptive radiation in African cichlid fish.</title>
        <authorList>
            <person name="Brawand D."/>
            <person name="Wagner C.E."/>
            <person name="Li Y.I."/>
            <person name="Malinsky M."/>
            <person name="Keller I."/>
            <person name="Fan S."/>
            <person name="Simakov O."/>
            <person name="Ng A.Y."/>
            <person name="Lim Z.W."/>
            <person name="Bezault E."/>
            <person name="Turner-Maier J."/>
            <person name="Johnson J."/>
            <person name="Alcazar R."/>
            <person name="Noh H.J."/>
            <person name="Russell P."/>
            <person name="Aken B."/>
            <person name="Alfoldi J."/>
            <person name="Amemiya C."/>
            <person name="Azzouzi N."/>
            <person name="Baroiller J.F."/>
            <person name="Barloy-Hubler F."/>
            <person name="Berlin A."/>
            <person name="Bloomquist R."/>
            <person name="Carleton K.L."/>
            <person name="Conte M.A."/>
            <person name="D'Cotta H."/>
            <person name="Eshel O."/>
            <person name="Gaffney L."/>
            <person name="Galibert F."/>
            <person name="Gante H.F."/>
            <person name="Gnerre S."/>
            <person name="Greuter L."/>
            <person name="Guyon R."/>
            <person name="Haddad N.S."/>
            <person name="Haerty W."/>
            <person name="Harris R.M."/>
            <person name="Hofmann H.A."/>
            <person name="Hourlier T."/>
            <person name="Hulata G."/>
            <person name="Jaffe D.B."/>
            <person name="Lara M."/>
            <person name="Lee A.P."/>
            <person name="MacCallum I."/>
            <person name="Mwaiko S."/>
            <person name="Nikaido M."/>
            <person name="Nishihara H."/>
            <person name="Ozouf-Costaz C."/>
            <person name="Penman D.J."/>
            <person name="Przybylski D."/>
            <person name="Rakotomanga M."/>
            <person name="Renn S.C.P."/>
            <person name="Ribeiro F.J."/>
            <person name="Ron M."/>
            <person name="Salzburger W."/>
            <person name="Sanchez-Pulido L."/>
            <person name="Santos M.E."/>
            <person name="Searle S."/>
            <person name="Sharpe T."/>
            <person name="Swofford R."/>
            <person name="Tan F.J."/>
            <person name="Williams L."/>
            <person name="Young S."/>
            <person name="Yin S."/>
            <person name="Okada N."/>
            <person name="Kocher T.D."/>
            <person name="Miska E.A."/>
            <person name="Lander E.S."/>
            <person name="Venkatesh B."/>
            <person name="Fernald R.D."/>
            <person name="Meyer A."/>
            <person name="Ponting C.P."/>
            <person name="Streelman J.T."/>
            <person name="Lindblad-Toh K."/>
            <person name="Seehausen O."/>
            <person name="Di Palma F."/>
        </authorList>
    </citation>
    <scope>NUCLEOTIDE SEQUENCE</scope>
</reference>
<keyword evidence="4" id="KW-1185">Reference proteome</keyword>
<feature type="region of interest" description="Disordered" evidence="1">
    <location>
        <begin position="119"/>
        <end position="273"/>
    </location>
</feature>
<dbReference type="AlphaFoldDB" id="A0A3P9DAX8"/>
<sequence>MAETVRSLFEYRDPHSLDSDGEGVKPAPAPRRGCGRKRKGTPMKVFVTPTEEESVSEHRFSPGVSFPPSPNCRIREVHCGNQVRLVVIAIRDITKGEEITVDYSLTEWGENLQGFRGTVSPAQHDCSSDTETNNIKKEEEPLSLTTQQQQRQQQQQEYVTPSWSLSPSSSPISHSDASDSDAGDEDNSSPRGRAIRRRKKRRGTPSKKKTPHRTPPGRPPQVSPSSGPHHNRLFPSSHSSAQSSPPCSSSSTSVSSAKPVFKPPGPLASNTTCSVTANVSRGGVSIDSMRQTCEYCGRHFRSLGRHLDKHHAHQPDVCSALVERYTQMPRLQAQNSNPASAHTHTQQHSKLSHATGQSRGSDLSPGSVQDLSMSPPTLMSGNQSPAPCSRNSTPPVLTPPRGQNAVPVSVLKRSPPPVALTQSKKGAMRKLKKERQVEEEEEGMDEDEEDVEVVEVKRPIDEDEVELVCPQSFSTKLAKEIQPPKEEEDEEEEEEEEENGGSGRHHMLPLLSSLSSLVLYLRRLQHSAFLSLSRQLQSAEAWRLLCHSSLALLILYNRRRECEVSKLSISEYRARITPQCPVPVPPGAPPALTPLEASLSPFERMVLPHLPRVGVQGKRGRVQPLILPPHCEPCLELLLQTRQDVGVDPANPYVFARPYHSPATPLRGTDLLRSLARSSGTRNPRALTQTRVRRQVAILTQLLLLGEGEEPGQLGGSAVERLEHFLEREYHVTQNCAGIGQDPGLMGRVGRVVLCGERDGVLFRGMSLNHICLELDMSGNSADSYSEGESEGENVKEKPEVHAPAPALNPTPTLLYVRKGKNNGRVGRPKKLKNNQPPPPLPLDPPPANRRRGTGQPKSGKRGVLKRPWSEAERAAVEEHLTQNINELRVPAKADCERCLQQCPLLVNNHRDWRAIKFYCHNRIQLLKKNQRRESEPQPLTVC</sequence>
<dbReference type="InterPro" id="IPR001214">
    <property type="entry name" value="SET_dom"/>
</dbReference>
<feature type="compositionally biased region" description="Pro residues" evidence="1">
    <location>
        <begin position="213"/>
        <end position="222"/>
    </location>
</feature>
<evidence type="ECO:0000313" key="3">
    <source>
        <dbReference type="Ensembl" id="ENSMZEP00005031703.1"/>
    </source>
</evidence>
<evidence type="ECO:0000259" key="2">
    <source>
        <dbReference type="Pfam" id="PF00856"/>
    </source>
</evidence>
<accession>A0A3P9DAX8</accession>
<dbReference type="SUPFAM" id="SSF82199">
    <property type="entry name" value="SET domain"/>
    <property type="match status" value="1"/>
</dbReference>
<feature type="region of interest" description="Disordered" evidence="1">
    <location>
        <begin position="333"/>
        <end position="452"/>
    </location>
</feature>
<feature type="compositionally biased region" description="Low complexity" evidence="1">
    <location>
        <begin position="803"/>
        <end position="815"/>
    </location>
</feature>
<proteinExistence type="predicted"/>
<evidence type="ECO:0000256" key="1">
    <source>
        <dbReference type="SAM" id="MobiDB-lite"/>
    </source>
</evidence>
<dbReference type="CDD" id="cd08161">
    <property type="entry name" value="SET"/>
    <property type="match status" value="1"/>
</dbReference>